<accession>A0AAD1Z654</accession>
<dbReference type="FunFam" id="3.20.20.80:FF:000022">
    <property type="entry name" value="Beta-glucosidase 11"/>
    <property type="match status" value="1"/>
</dbReference>
<dbReference type="Proteomes" id="UP000834106">
    <property type="component" value="Chromosome 5"/>
</dbReference>
<evidence type="ECO:0000256" key="3">
    <source>
        <dbReference type="ARBA" id="ARBA00022801"/>
    </source>
</evidence>
<evidence type="ECO:0000313" key="7">
    <source>
        <dbReference type="EMBL" id="CAI9762216.1"/>
    </source>
</evidence>
<dbReference type="PROSITE" id="PS00653">
    <property type="entry name" value="GLYCOSYL_HYDROL_F1_2"/>
    <property type="match status" value="1"/>
</dbReference>
<dbReference type="GO" id="GO:0009821">
    <property type="term" value="P:alkaloid biosynthetic process"/>
    <property type="evidence" value="ECO:0007669"/>
    <property type="project" value="UniProtKB-ARBA"/>
</dbReference>
<organism evidence="7 8">
    <name type="scientific">Fraxinus pennsylvanica</name>
    <dbReference type="NCBI Taxonomy" id="56036"/>
    <lineage>
        <taxon>Eukaryota</taxon>
        <taxon>Viridiplantae</taxon>
        <taxon>Streptophyta</taxon>
        <taxon>Embryophyta</taxon>
        <taxon>Tracheophyta</taxon>
        <taxon>Spermatophyta</taxon>
        <taxon>Magnoliopsida</taxon>
        <taxon>eudicotyledons</taxon>
        <taxon>Gunneridae</taxon>
        <taxon>Pentapetalae</taxon>
        <taxon>asterids</taxon>
        <taxon>lamiids</taxon>
        <taxon>Lamiales</taxon>
        <taxon>Oleaceae</taxon>
        <taxon>Oleeae</taxon>
        <taxon>Fraxinus</taxon>
    </lineage>
</organism>
<protein>
    <submittedName>
        <fullName evidence="7">Uncharacterized protein</fullName>
    </submittedName>
</protein>
<keyword evidence="3" id="KW-0378">Hydrolase</keyword>
<evidence type="ECO:0000256" key="1">
    <source>
        <dbReference type="ARBA" id="ARBA00010838"/>
    </source>
</evidence>
<name>A0AAD1Z654_9LAMI</name>
<evidence type="ECO:0000256" key="5">
    <source>
        <dbReference type="RuleBase" id="RU003690"/>
    </source>
</evidence>
<evidence type="ECO:0000256" key="2">
    <source>
        <dbReference type="ARBA" id="ARBA00022589"/>
    </source>
</evidence>
<dbReference type="PANTHER" id="PTHR10353">
    <property type="entry name" value="GLYCOSYL HYDROLASE"/>
    <property type="match status" value="1"/>
</dbReference>
<dbReference type="GO" id="GO:0005975">
    <property type="term" value="P:carbohydrate metabolic process"/>
    <property type="evidence" value="ECO:0007669"/>
    <property type="project" value="InterPro"/>
</dbReference>
<keyword evidence="2" id="KW-0017">Alkaloid metabolism</keyword>
<gene>
    <name evidence="7" type="ORF">FPE_LOCUS9646</name>
</gene>
<dbReference type="InterPro" id="IPR001360">
    <property type="entry name" value="Glyco_hydro_1"/>
</dbReference>
<evidence type="ECO:0000313" key="8">
    <source>
        <dbReference type="Proteomes" id="UP000834106"/>
    </source>
</evidence>
<dbReference type="Pfam" id="PF00232">
    <property type="entry name" value="Glyco_hydro_1"/>
    <property type="match status" value="1"/>
</dbReference>
<sequence length="582" mass="65840">MSHTLRGQWPQIGATGLRIASHRIVLSMEVWPGQSCRTRMGEAVIAGNAEAKIKRSDFPKDFVFGSATSAYQVEGAWKTGGKGLSNWDVFSMRTPGKIHGGTNACTTINQYNRIKDDVALIKKVGLDSYRFSIAWTRVLPGGRLSAGINQEGIDYYNKIIDLLLAKGIEPCATIFHWDVPQCLEDEYGGFLSSRIVNDFCEFAEVCFWEFGDRVKNWITLNEPWSFAIQGYVTGYFPPGRGQTTIEPIQATIKPIKAIPLHRCKPGAPFTLCSEGNPGIEPYIVAHNLILSHAEAVDIYRQRYQAHQEGKIGVTNVSQWFVPLNDTKDDEKAASRAIDFMLGWFVAPIVTGDYPLTMRERVGERLPKFSPEQKKLVSGSYDFLGINYYTSIYASNSPRKPGTKPSYETDQEISLSDKRKGEPIGPKGGSDWLKIVPYGIYELLVHMKKTYNNPIIHITENGVDEVNNTELTVSQARFDDTRINYHVDHLFYVKKAMDEGVQVKSYYIWSMFDNFEWAAGFSVRFGMFYVDYVNGHLTRFPKASAIWLMTFLNKKHKRGTLKSHVQEEEEEEYGPVQSSHVSF</sequence>
<evidence type="ECO:0000256" key="6">
    <source>
        <dbReference type="SAM" id="MobiDB-lite"/>
    </source>
</evidence>
<dbReference type="EMBL" id="OU503040">
    <property type="protein sequence ID" value="CAI9762216.1"/>
    <property type="molecule type" value="Genomic_DNA"/>
</dbReference>
<dbReference type="PANTHER" id="PTHR10353:SF137">
    <property type="entry name" value="MYROSINASE 3-RELATED"/>
    <property type="match status" value="1"/>
</dbReference>
<evidence type="ECO:0000256" key="4">
    <source>
        <dbReference type="ARBA" id="ARBA00023295"/>
    </source>
</evidence>
<keyword evidence="4" id="KW-0326">Glycosidase</keyword>
<dbReference type="InterPro" id="IPR033132">
    <property type="entry name" value="GH_1_N_CS"/>
</dbReference>
<comment type="similarity">
    <text evidence="1 5">Belongs to the glycosyl hydrolase 1 family.</text>
</comment>
<keyword evidence="8" id="KW-1185">Reference proteome</keyword>
<dbReference type="SUPFAM" id="SSF51445">
    <property type="entry name" value="(Trans)glycosidases"/>
    <property type="match status" value="1"/>
</dbReference>
<dbReference type="InterPro" id="IPR017853">
    <property type="entry name" value="GH"/>
</dbReference>
<reference evidence="7" key="1">
    <citation type="submission" date="2023-05" db="EMBL/GenBank/DDBJ databases">
        <authorList>
            <person name="Huff M."/>
        </authorList>
    </citation>
    <scope>NUCLEOTIDE SEQUENCE</scope>
</reference>
<dbReference type="Gene3D" id="3.20.20.80">
    <property type="entry name" value="Glycosidases"/>
    <property type="match status" value="1"/>
</dbReference>
<feature type="region of interest" description="Disordered" evidence="6">
    <location>
        <begin position="396"/>
        <end position="424"/>
    </location>
</feature>
<dbReference type="PRINTS" id="PR00131">
    <property type="entry name" value="GLHYDRLASE1"/>
</dbReference>
<proteinExistence type="inferred from homology"/>
<dbReference type="AlphaFoldDB" id="A0AAD1Z654"/>
<dbReference type="GO" id="GO:0008422">
    <property type="term" value="F:beta-glucosidase activity"/>
    <property type="evidence" value="ECO:0007669"/>
    <property type="project" value="UniProtKB-ARBA"/>
</dbReference>
<feature type="region of interest" description="Disordered" evidence="6">
    <location>
        <begin position="561"/>
        <end position="582"/>
    </location>
</feature>